<evidence type="ECO:0000256" key="9">
    <source>
        <dbReference type="ARBA" id="ARBA00023212"/>
    </source>
</evidence>
<evidence type="ECO:0000259" key="12">
    <source>
        <dbReference type="PROSITE" id="PS50086"/>
    </source>
</evidence>
<keyword evidence="8" id="KW-0175">Coiled coil</keyword>
<dbReference type="InterPro" id="IPR015943">
    <property type="entry name" value="WD40/YVTN_repeat-like_dom_sf"/>
</dbReference>
<dbReference type="Pfam" id="PF00566">
    <property type="entry name" value="RabGAP-TBC"/>
    <property type="match status" value="1"/>
</dbReference>
<dbReference type="SUPFAM" id="SSF47923">
    <property type="entry name" value="Ypt/Rab-GAP domain of gyp1p"/>
    <property type="match status" value="1"/>
</dbReference>
<keyword evidence="6" id="KW-0677">Repeat</keyword>
<dbReference type="Gene3D" id="1.10.472.80">
    <property type="entry name" value="Ypt/Rab-GAP domain of gyp1p, domain 3"/>
    <property type="match status" value="1"/>
</dbReference>
<proteinExistence type="predicted"/>
<comment type="function">
    <text evidence="11">Molecular adapter which is involved in cilium biogenesis. Part of a functional complex including OFD1 a centriolar protein involved in cilium assembly. Could regulate the cAMP-dependent phosphorylation of OFD1, and its subsequent ubiquitination by PJA2 which ultimately leads to its proteasomal degradation.</text>
</comment>
<dbReference type="InterPro" id="IPR000195">
    <property type="entry name" value="Rab-GAP-TBC_dom"/>
</dbReference>
<comment type="caution">
    <text evidence="13">The sequence shown here is derived from an EMBL/GenBank/DDBJ whole genome shotgun (WGS) entry which is preliminary data.</text>
</comment>
<dbReference type="Proteomes" id="UP000078046">
    <property type="component" value="Unassembled WGS sequence"/>
</dbReference>
<dbReference type="GO" id="GO:0034451">
    <property type="term" value="C:centriolar satellite"/>
    <property type="evidence" value="ECO:0007669"/>
    <property type="project" value="UniProtKB-SubCell"/>
</dbReference>
<evidence type="ECO:0000256" key="10">
    <source>
        <dbReference type="ARBA" id="ARBA00023273"/>
    </source>
</evidence>
<keyword evidence="10" id="KW-0966">Cell projection</keyword>
<dbReference type="GO" id="GO:0036064">
    <property type="term" value="C:ciliary basal body"/>
    <property type="evidence" value="ECO:0007669"/>
    <property type="project" value="TreeGrafter"/>
</dbReference>
<dbReference type="InterPro" id="IPR035969">
    <property type="entry name" value="Rab-GAP_TBC_sf"/>
</dbReference>
<dbReference type="InterPro" id="IPR051570">
    <property type="entry name" value="TBC1_cilium_biogenesis"/>
</dbReference>
<evidence type="ECO:0000256" key="2">
    <source>
        <dbReference type="ARBA" id="ARBA00004607"/>
    </source>
</evidence>
<feature type="domain" description="Rab-GAP TBC" evidence="12">
    <location>
        <begin position="429"/>
        <end position="604"/>
    </location>
</feature>
<organism evidence="13 14">
    <name type="scientific">Intoshia linei</name>
    <dbReference type="NCBI Taxonomy" id="1819745"/>
    <lineage>
        <taxon>Eukaryota</taxon>
        <taxon>Metazoa</taxon>
        <taxon>Spiralia</taxon>
        <taxon>Lophotrochozoa</taxon>
        <taxon>Mesozoa</taxon>
        <taxon>Orthonectida</taxon>
        <taxon>Rhopaluridae</taxon>
        <taxon>Intoshia</taxon>
    </lineage>
</organism>
<reference evidence="13 14" key="1">
    <citation type="submission" date="2016-04" db="EMBL/GenBank/DDBJ databases">
        <title>The genome of Intoshia linei affirms orthonectids as highly simplified spiralians.</title>
        <authorList>
            <person name="Mikhailov K.V."/>
            <person name="Slusarev G.S."/>
            <person name="Nikitin M.A."/>
            <person name="Logacheva M.D."/>
            <person name="Penin A."/>
            <person name="Aleoshin V."/>
            <person name="Panchin Y.V."/>
        </authorList>
    </citation>
    <scope>NUCLEOTIDE SEQUENCE [LARGE SCALE GENOMIC DNA]</scope>
    <source>
        <strain evidence="13">Intl2013</strain>
        <tissue evidence="13">Whole animal</tissue>
    </source>
</reference>
<protein>
    <recommendedName>
        <fullName evidence="3">TBC1 domain family member 31</fullName>
    </recommendedName>
</protein>
<accession>A0A177B8S2</accession>
<dbReference type="PANTHER" id="PTHR19853:SF1">
    <property type="entry name" value="TBC1 DOMAIN FAMILY MEMBER 31"/>
    <property type="match status" value="1"/>
</dbReference>
<dbReference type="InterPro" id="IPR036322">
    <property type="entry name" value="WD40_repeat_dom_sf"/>
</dbReference>
<sequence length="776" mass="90623">MNILTINNNKKGCLWFRKSNKNNLFGQGCKLIIQETNCNLTRDFYLITCDKGGDLFAACSAKNNLYLFNIGKNFYKHVVSFGSVSILTMAFSIRRRNELLIATNEDLVHCIDVETGNTIATLRNTFGSINHISLHSAGHLFITSSRDGGQLWDMNLFKKKECLGVDRNDVELTQIMFLPMSDNIVSIFSNNTILVWSCSTLDCMYKLPLDSSVNVNNTFKSTKNLRYMAASLDGKWLAAVGRCQQMYIWRMDERQLFKIIRLPGSIGYVKKCQFINSSFNLDYTVISILTSEGSIRFFNIDNCNEMKSKIGGPDYNKDFNVKINTFSPDKRFNSYQICGGSFQDESESTCKYLIAVSDSGQIFVFDLSFILNCVNKPPKPKVKIIAQPKLKKLNSLKTVLDDVKSKNSGFFIDNKYLHQIQDILKTYKELPAKYRLFIWRSVLRIPENHEYYTALFDQPIHISYQNIAETFPVKSNKHFRALQRCLSALTYWSEIFSEITYLPYIVFPFIMIFINNQLIAFEIIMTFLINWAANWFEYFPNPPISLLASIEQIFMMYDSQLLNHFIAYKVTSQIYAWSLIKNLMTEVLSSSDWLIIMDHIFTNKISFIYCMILSYSVTNRCILLSCNSLKDFEYFFQRKNVINIYDLIKNAYKIETFLKNCNIETNINDKLNVLMEQPKIQYIDANVPYPIFNKYPSFVVNYQIEESKRLRKEHLEYLEKKKTNELIHKSSVNRQIAEESWFRQQKLILDAESERRKIILNKENALEEDRKRYFKL</sequence>
<evidence type="ECO:0000256" key="3">
    <source>
        <dbReference type="ARBA" id="ARBA00014199"/>
    </source>
</evidence>
<dbReference type="Gene3D" id="2.130.10.10">
    <property type="entry name" value="YVTN repeat-like/Quinoprotein amine dehydrogenase"/>
    <property type="match status" value="1"/>
</dbReference>
<dbReference type="PANTHER" id="PTHR19853">
    <property type="entry name" value="WD REPEAT CONTAINING PROTEIN 3 WDR3"/>
    <property type="match status" value="1"/>
</dbReference>
<evidence type="ECO:0000256" key="1">
    <source>
        <dbReference type="ARBA" id="ARBA00004120"/>
    </source>
</evidence>
<dbReference type="SMART" id="SM00320">
    <property type="entry name" value="WD40"/>
    <property type="match status" value="4"/>
</dbReference>
<evidence type="ECO:0000256" key="5">
    <source>
        <dbReference type="ARBA" id="ARBA00022574"/>
    </source>
</evidence>
<dbReference type="OrthoDB" id="5578278at2759"/>
<dbReference type="PROSITE" id="PS50086">
    <property type="entry name" value="TBC_RABGAP"/>
    <property type="match status" value="1"/>
</dbReference>
<dbReference type="SUPFAM" id="SSF50978">
    <property type="entry name" value="WD40 repeat-like"/>
    <property type="match status" value="1"/>
</dbReference>
<evidence type="ECO:0000256" key="6">
    <source>
        <dbReference type="ARBA" id="ARBA00022737"/>
    </source>
</evidence>
<name>A0A177B8S2_9BILA</name>
<keyword evidence="5" id="KW-0853">WD repeat</keyword>
<dbReference type="EMBL" id="LWCA01000120">
    <property type="protein sequence ID" value="OAF70697.1"/>
    <property type="molecule type" value="Genomic_DNA"/>
</dbReference>
<evidence type="ECO:0000256" key="4">
    <source>
        <dbReference type="ARBA" id="ARBA00022490"/>
    </source>
</evidence>
<evidence type="ECO:0000256" key="11">
    <source>
        <dbReference type="ARBA" id="ARBA00034464"/>
    </source>
</evidence>
<evidence type="ECO:0000256" key="7">
    <source>
        <dbReference type="ARBA" id="ARBA00022794"/>
    </source>
</evidence>
<dbReference type="GO" id="GO:0060271">
    <property type="term" value="P:cilium assembly"/>
    <property type="evidence" value="ECO:0007669"/>
    <property type="project" value="TreeGrafter"/>
</dbReference>
<keyword evidence="4" id="KW-0963">Cytoplasm</keyword>
<gene>
    <name evidence="13" type="ORF">A3Q56_01553</name>
</gene>
<evidence type="ECO:0000313" key="13">
    <source>
        <dbReference type="EMBL" id="OAF70697.1"/>
    </source>
</evidence>
<evidence type="ECO:0000256" key="8">
    <source>
        <dbReference type="ARBA" id="ARBA00023054"/>
    </source>
</evidence>
<dbReference type="AlphaFoldDB" id="A0A177B8S2"/>
<dbReference type="InterPro" id="IPR001680">
    <property type="entry name" value="WD40_rpt"/>
</dbReference>
<keyword evidence="7" id="KW-0970">Cilium biogenesis/degradation</keyword>
<evidence type="ECO:0000313" key="14">
    <source>
        <dbReference type="Proteomes" id="UP000078046"/>
    </source>
</evidence>
<keyword evidence="14" id="KW-1185">Reference proteome</keyword>
<comment type="subcellular location">
    <subcellularLocation>
        <location evidence="1">Cytoplasm</location>
        <location evidence="1">Cytoskeleton</location>
        <location evidence="1">Cilium basal body</location>
    </subcellularLocation>
    <subcellularLocation>
        <location evidence="2">Cytoplasm</location>
        <location evidence="2">Cytoskeleton</location>
        <location evidence="2">Microtubule organizing center</location>
        <location evidence="2">Centrosome</location>
        <location evidence="2">Centriolar satellite</location>
    </subcellularLocation>
</comment>
<keyword evidence="9" id="KW-0206">Cytoskeleton</keyword>